<dbReference type="SUPFAM" id="SSF109604">
    <property type="entry name" value="HD-domain/PDEase-like"/>
    <property type="match status" value="1"/>
</dbReference>
<dbReference type="Proteomes" id="UP000229340">
    <property type="component" value="Chromosome"/>
</dbReference>
<dbReference type="PANTHER" id="PTHR21174:SF0">
    <property type="entry name" value="HD PHOSPHOHYDROLASE FAMILY PROTEIN-RELATED"/>
    <property type="match status" value="1"/>
</dbReference>
<gene>
    <name evidence="1" type="ORF">NP7_01855</name>
</gene>
<sequence>MKTAFVKLLQVYEIDYQTIADCWQNIVTHYQQPHRHYHTLHHIEALLEQFDGIKDQLKQPDSVLLAIFYHDVIYQTQGKPAMSNERQSAAYFIAELGGFLPIDLQNRVVELIIATEKHELADTNDSDMAYFLDMDLRILGQTDLVYQAYFQQIRLEYQHVAKVLYNFSRKKALKRFLDRKRLYFTQRFSTQYEQQARQNIKSEIKTLTLF</sequence>
<organism evidence="1 2">
    <name type="scientific">Faucicola osloensis</name>
    <name type="common">Moraxella osloensis</name>
    <dbReference type="NCBI Taxonomy" id="34062"/>
    <lineage>
        <taxon>Bacteria</taxon>
        <taxon>Pseudomonadati</taxon>
        <taxon>Pseudomonadota</taxon>
        <taxon>Gammaproteobacteria</taxon>
        <taxon>Moraxellales</taxon>
        <taxon>Moraxellaceae</taxon>
        <taxon>Faucicola</taxon>
    </lineage>
</organism>
<dbReference type="PIRSF" id="PIRSF035170">
    <property type="entry name" value="HD_phosphohydro"/>
    <property type="match status" value="1"/>
</dbReference>
<evidence type="ECO:0000313" key="1">
    <source>
        <dbReference type="EMBL" id="ATR78127.1"/>
    </source>
</evidence>
<dbReference type="InterPro" id="IPR009218">
    <property type="entry name" value="HD_phosphohydro"/>
</dbReference>
<accession>A0A2D2LSX2</accession>
<dbReference type="PANTHER" id="PTHR21174">
    <property type="match status" value="1"/>
</dbReference>
<protein>
    <recommendedName>
        <fullName evidence="3">Metal-dependent HD superfamily phosphohydrolase</fullName>
    </recommendedName>
</protein>
<name>A0A2D2LSX2_FAUOS</name>
<reference evidence="2" key="1">
    <citation type="submission" date="2017-11" db="EMBL/GenBank/DDBJ databases">
        <title>Complete genome sequence of Moraxella osloensis NP7 isolated from human skin.</title>
        <authorList>
            <person name="Lee K."/>
            <person name="Lim J.Y."/>
            <person name="Hwang I."/>
        </authorList>
    </citation>
    <scope>NUCLEOTIDE SEQUENCE [LARGE SCALE GENOMIC DNA]</scope>
    <source>
        <strain evidence="2">NP7</strain>
    </source>
</reference>
<proteinExistence type="predicted"/>
<dbReference type="STRING" id="34062.AXE82_08755"/>
<dbReference type="AlphaFoldDB" id="A0A2D2LSX2"/>
<dbReference type="RefSeq" id="WP_100269484.1">
    <property type="nucleotide sequence ID" value="NZ_CP024443.1"/>
</dbReference>
<evidence type="ECO:0000313" key="2">
    <source>
        <dbReference type="Proteomes" id="UP000229340"/>
    </source>
</evidence>
<dbReference type="EMBL" id="CP024443">
    <property type="protein sequence ID" value="ATR78127.1"/>
    <property type="molecule type" value="Genomic_DNA"/>
</dbReference>
<evidence type="ECO:0008006" key="3">
    <source>
        <dbReference type="Google" id="ProtNLM"/>
    </source>
</evidence>